<keyword evidence="3" id="KW-0963">Cytoplasm</keyword>
<gene>
    <name evidence="8" type="ORF">cand_014360</name>
</gene>
<dbReference type="PANTHER" id="PTHR19302">
    <property type="entry name" value="GAMMA TUBULIN COMPLEX PROTEIN"/>
    <property type="match status" value="1"/>
</dbReference>
<dbReference type="GO" id="GO:0051011">
    <property type="term" value="F:microtubule minus-end binding"/>
    <property type="evidence" value="ECO:0007669"/>
    <property type="project" value="TreeGrafter"/>
</dbReference>
<evidence type="ECO:0000313" key="8">
    <source>
        <dbReference type="EMBL" id="OII77620.1"/>
    </source>
</evidence>
<dbReference type="AlphaFoldDB" id="A0A1J4MX12"/>
<dbReference type="GO" id="GO:0043015">
    <property type="term" value="F:gamma-tubulin binding"/>
    <property type="evidence" value="ECO:0007669"/>
    <property type="project" value="InterPro"/>
</dbReference>
<dbReference type="RefSeq" id="XP_067069466.1">
    <property type="nucleotide sequence ID" value="XM_067211671.1"/>
</dbReference>
<proteinExistence type="inferred from homology"/>
<keyword evidence="4" id="KW-0493">Microtubule</keyword>
<dbReference type="VEuPathDB" id="CryptoDB:cand_014360"/>
<dbReference type="GO" id="GO:0000922">
    <property type="term" value="C:spindle pole"/>
    <property type="evidence" value="ECO:0007669"/>
    <property type="project" value="InterPro"/>
</dbReference>
<comment type="similarity">
    <text evidence="2">Belongs to the TUBGCP family.</text>
</comment>
<dbReference type="GO" id="GO:0000278">
    <property type="term" value="P:mitotic cell cycle"/>
    <property type="evidence" value="ECO:0007669"/>
    <property type="project" value="TreeGrafter"/>
</dbReference>
<dbReference type="Pfam" id="PF17681">
    <property type="entry name" value="GCP_N_terminal"/>
    <property type="match status" value="1"/>
</dbReference>
<keyword evidence="9" id="KW-1185">Reference proteome</keyword>
<dbReference type="InterPro" id="IPR041470">
    <property type="entry name" value="GCP_N"/>
</dbReference>
<dbReference type="Pfam" id="PF04130">
    <property type="entry name" value="GCP_C_terminal"/>
    <property type="match status" value="1"/>
</dbReference>
<dbReference type="GO" id="GO:0051321">
    <property type="term" value="P:meiotic cell cycle"/>
    <property type="evidence" value="ECO:0007669"/>
    <property type="project" value="TreeGrafter"/>
</dbReference>
<name>A0A1J4MX12_9CRYT</name>
<evidence type="ECO:0000256" key="1">
    <source>
        <dbReference type="ARBA" id="ARBA00004245"/>
    </source>
</evidence>
<accession>A0A1J4MX12</accession>
<comment type="subcellular location">
    <subcellularLocation>
        <location evidence="1">Cytoplasm</location>
        <location evidence="1">Cytoskeleton</location>
    </subcellularLocation>
</comment>
<dbReference type="EMBL" id="LRBS01000031">
    <property type="protein sequence ID" value="OII77620.1"/>
    <property type="molecule type" value="Genomic_DNA"/>
</dbReference>
<dbReference type="InterPro" id="IPR042241">
    <property type="entry name" value="GCP_C_sf"/>
</dbReference>
<evidence type="ECO:0000259" key="6">
    <source>
        <dbReference type="Pfam" id="PF04130"/>
    </source>
</evidence>
<dbReference type="Gene3D" id="1.20.120.1900">
    <property type="entry name" value="Gamma-tubulin complex, C-terminal domain"/>
    <property type="match status" value="1"/>
</dbReference>
<dbReference type="GO" id="GO:0051225">
    <property type="term" value="P:spindle assembly"/>
    <property type="evidence" value="ECO:0007669"/>
    <property type="project" value="TreeGrafter"/>
</dbReference>
<sequence length="901" mass="103241">MNLFTWEGNSLSEIRQKPTIIPELLKELVKHLVATHETLGNCEKHISKEKLVQRCYLKALKVIKAHIVSGSKSITISDSPLDEALELLISSNKSIQAQKLSLLYDRLSILSLAIPELSKFVSDGSSARFEDKVLRLLLPLWNTKNSNISNISIRNKSVFDEFNDGNLRVLDSSDTICKSIGQLRPRTSVSTLVEIPVAQSSSTSAIFTIPLFVLEQCLLSPSQEVALVHDILYALQGYDSQFIHYDASLDQFRIMPSVYAPETIRTMVSEICYLGVLYRRMNLVIDETSNMKTKNSGSVCKAFLESVKQVISDYNEFIVAMQSQVQETVSYLARLQSRQNPNLELLNGNKQIITLRKLYHRVLEQIYRLEKPFALFQALMNTSSSSILSGLYLGIQTGHEYHREVLVNIFNRCLLSWLENLNLFLITGVLNENQAQDLFIIQYKEAVGIRFEYVPTFMQYESARLIGYVGFTRFLIQKVNKAYNKKGLQHGEHSLVNKDSLKSTENLSGFKITSEMVLNSWSLYSHLSGLSRQCDSELLDLLFNKGNIKNHLEVLKLYMLGIHGDFWDIVISGSTSELDKPAKNVAIQVLIAVLDEAKLFHDKIKNKNEFNMKSLNRRYSRDQIINPYLDRLRLLCYEPTLGDTGWDIYGLDYVIDDDPISFLLCDNTLSRYRRIFRNVWKIFTCITKLTQTWFIVSKFIRNKNLNTDNSSTNLDYFLDILNKGVNLARCILLSVTEIRNNLLFDSIDSLWDCLQNKLNECASFEKVQKVHQEFLDGIERNLFILDDGENNKLNLKTNIQEISFSIDRLLKLGCDVSRLINVILANFSINQHKQNIHEQLDQYGEAFRECIKGILLNIRLLQGKTIRSTSFTYDTLSGPIHLQDSILLNLESTLKFSRFAK</sequence>
<dbReference type="InterPro" id="IPR007259">
    <property type="entry name" value="GCP"/>
</dbReference>
<keyword evidence="5" id="KW-0206">Cytoskeleton</keyword>
<dbReference type="GO" id="GO:0007020">
    <property type="term" value="P:microtubule nucleation"/>
    <property type="evidence" value="ECO:0007669"/>
    <property type="project" value="InterPro"/>
</dbReference>
<evidence type="ECO:0000256" key="5">
    <source>
        <dbReference type="ARBA" id="ARBA00023212"/>
    </source>
</evidence>
<protein>
    <submittedName>
        <fullName evidence="8">SPC97 SPC98 family protein</fullName>
    </submittedName>
</protein>
<evidence type="ECO:0000256" key="3">
    <source>
        <dbReference type="ARBA" id="ARBA00022490"/>
    </source>
</evidence>
<evidence type="ECO:0000256" key="2">
    <source>
        <dbReference type="ARBA" id="ARBA00010337"/>
    </source>
</evidence>
<dbReference type="PANTHER" id="PTHR19302:SF14">
    <property type="entry name" value="GAMMA-TUBULIN COMPLEX COMPONENT 3"/>
    <property type="match status" value="1"/>
</dbReference>
<dbReference type="GO" id="GO:0000930">
    <property type="term" value="C:gamma-tubulin complex"/>
    <property type="evidence" value="ECO:0007669"/>
    <property type="project" value="TreeGrafter"/>
</dbReference>
<reference evidence="8 9" key="1">
    <citation type="submission" date="2016-10" db="EMBL/GenBank/DDBJ databases">
        <title>Reductive evolution of mitochondrial metabolism and differential evolution of invasion-related proteins in Cryptosporidium.</title>
        <authorList>
            <person name="Liu S."/>
            <person name="Roellig D.M."/>
            <person name="Guo Y."/>
            <person name="Li N."/>
            <person name="Frace M.A."/>
            <person name="Tang K."/>
            <person name="Zhang L."/>
            <person name="Feng Y."/>
            <person name="Xiao L."/>
        </authorList>
    </citation>
    <scope>NUCLEOTIDE SEQUENCE [LARGE SCALE GENOMIC DNA]</scope>
    <source>
        <strain evidence="8">30847</strain>
    </source>
</reference>
<evidence type="ECO:0000256" key="4">
    <source>
        <dbReference type="ARBA" id="ARBA00022701"/>
    </source>
</evidence>
<dbReference type="Proteomes" id="UP000186804">
    <property type="component" value="Unassembled WGS sequence"/>
</dbReference>
<dbReference type="OrthoDB" id="5860513at2759"/>
<evidence type="ECO:0000313" key="9">
    <source>
        <dbReference type="Proteomes" id="UP000186804"/>
    </source>
</evidence>
<dbReference type="GO" id="GO:0005874">
    <property type="term" value="C:microtubule"/>
    <property type="evidence" value="ECO:0007669"/>
    <property type="project" value="UniProtKB-KW"/>
</dbReference>
<organism evidence="8 9">
    <name type="scientific">Cryptosporidium andersoni</name>
    <dbReference type="NCBI Taxonomy" id="117008"/>
    <lineage>
        <taxon>Eukaryota</taxon>
        <taxon>Sar</taxon>
        <taxon>Alveolata</taxon>
        <taxon>Apicomplexa</taxon>
        <taxon>Conoidasida</taxon>
        <taxon>Coccidia</taxon>
        <taxon>Eucoccidiorida</taxon>
        <taxon>Eimeriorina</taxon>
        <taxon>Cryptosporidiidae</taxon>
        <taxon>Cryptosporidium</taxon>
    </lineage>
</organism>
<dbReference type="GeneID" id="92365621"/>
<feature type="domain" description="Gamma tubulin complex component protein N-terminal" evidence="7">
    <location>
        <begin position="228"/>
        <end position="545"/>
    </location>
</feature>
<dbReference type="InterPro" id="IPR040457">
    <property type="entry name" value="GCP_C"/>
</dbReference>
<comment type="caution">
    <text evidence="8">The sequence shown here is derived from an EMBL/GenBank/DDBJ whole genome shotgun (WGS) entry which is preliminary data.</text>
</comment>
<evidence type="ECO:0000259" key="7">
    <source>
        <dbReference type="Pfam" id="PF17681"/>
    </source>
</evidence>
<feature type="domain" description="Gamma tubulin complex component C-terminal" evidence="6">
    <location>
        <begin position="550"/>
        <end position="865"/>
    </location>
</feature>
<dbReference type="GO" id="GO:0031122">
    <property type="term" value="P:cytoplasmic microtubule organization"/>
    <property type="evidence" value="ECO:0007669"/>
    <property type="project" value="TreeGrafter"/>
</dbReference>